<dbReference type="GO" id="GO:0016616">
    <property type="term" value="F:oxidoreductase activity, acting on the CH-OH group of donors, NAD or NADP as acceptor"/>
    <property type="evidence" value="ECO:0007669"/>
    <property type="project" value="TreeGrafter"/>
</dbReference>
<accession>A0A8H5FU78</accession>
<evidence type="ECO:0000256" key="1">
    <source>
        <dbReference type="ARBA" id="ARBA00006484"/>
    </source>
</evidence>
<reference evidence="2 3" key="1">
    <citation type="journal article" date="2020" name="ISME J.">
        <title>Uncovering the hidden diversity of litter-decomposition mechanisms in mushroom-forming fungi.</title>
        <authorList>
            <person name="Floudas D."/>
            <person name="Bentzer J."/>
            <person name="Ahren D."/>
            <person name="Johansson T."/>
            <person name="Persson P."/>
            <person name="Tunlid A."/>
        </authorList>
    </citation>
    <scope>NUCLEOTIDE SEQUENCE [LARGE SCALE GENOMIC DNA]</scope>
    <source>
        <strain evidence="2 3">CBS 146.42</strain>
    </source>
</reference>
<dbReference type="GO" id="GO:0048038">
    <property type="term" value="F:quinone binding"/>
    <property type="evidence" value="ECO:0007669"/>
    <property type="project" value="TreeGrafter"/>
</dbReference>
<organism evidence="2 3">
    <name type="scientific">Leucocoprinus leucothites</name>
    <dbReference type="NCBI Taxonomy" id="201217"/>
    <lineage>
        <taxon>Eukaryota</taxon>
        <taxon>Fungi</taxon>
        <taxon>Dikarya</taxon>
        <taxon>Basidiomycota</taxon>
        <taxon>Agaricomycotina</taxon>
        <taxon>Agaricomycetes</taxon>
        <taxon>Agaricomycetidae</taxon>
        <taxon>Agaricales</taxon>
        <taxon>Agaricineae</taxon>
        <taxon>Agaricaceae</taxon>
        <taxon>Leucocoprinus</taxon>
    </lineage>
</organism>
<gene>
    <name evidence="2" type="ORF">D9756_009483</name>
</gene>
<dbReference type="Pfam" id="PF13561">
    <property type="entry name" value="adh_short_C2"/>
    <property type="match status" value="1"/>
</dbReference>
<comment type="similarity">
    <text evidence="1">Belongs to the short-chain dehydrogenases/reductases (SDR) family.</text>
</comment>
<dbReference type="PRINTS" id="PR00080">
    <property type="entry name" value="SDRFAMILY"/>
</dbReference>
<dbReference type="Proteomes" id="UP000559027">
    <property type="component" value="Unassembled WGS sequence"/>
</dbReference>
<dbReference type="AlphaFoldDB" id="A0A8H5FU78"/>
<protein>
    <submittedName>
        <fullName evidence="2">Uncharacterized protein</fullName>
    </submittedName>
</protein>
<dbReference type="SUPFAM" id="SSF51735">
    <property type="entry name" value="NAD(P)-binding Rossmann-fold domains"/>
    <property type="match status" value="1"/>
</dbReference>
<dbReference type="EMBL" id="JAACJO010000017">
    <property type="protein sequence ID" value="KAF5349229.1"/>
    <property type="molecule type" value="Genomic_DNA"/>
</dbReference>
<dbReference type="Gene3D" id="3.40.50.720">
    <property type="entry name" value="NAD(P)-binding Rossmann-like Domain"/>
    <property type="match status" value="1"/>
</dbReference>
<dbReference type="PRINTS" id="PR00081">
    <property type="entry name" value="GDHRDH"/>
</dbReference>
<proteinExistence type="inferred from homology"/>
<dbReference type="PANTHER" id="PTHR42760">
    <property type="entry name" value="SHORT-CHAIN DEHYDROGENASES/REDUCTASES FAMILY MEMBER"/>
    <property type="match status" value="1"/>
</dbReference>
<keyword evidence="3" id="KW-1185">Reference proteome</keyword>
<sequence length="273" mass="29043">MTLGAALVTGAARGIGRAITLRLAKDGYSVALCDIGHRDQLASLRSEIAALGQNSFECMADVSKEADVRDAVNRTVTELGGLDVMVANAGIYYPMPLIEGAERFCIPRPTDLTAFTATLQDWDAHFNVNGKGVFLCYKYAALAMIQQGRGGRIIGASSLAGKQGVTNLDLSIYSATKFTVRALTQAAVWTIQSTLAQELKPHGITVNAYAPGLIATDMSKEFIKEAQARGDTDTLRRSGNPEDIAGLVSYLASPESRFITGQSISINGGIFCD</sequence>
<dbReference type="FunFam" id="3.40.50.720:FF:000084">
    <property type="entry name" value="Short-chain dehydrogenase reductase"/>
    <property type="match status" value="1"/>
</dbReference>
<dbReference type="InterPro" id="IPR036291">
    <property type="entry name" value="NAD(P)-bd_dom_sf"/>
</dbReference>
<name>A0A8H5FU78_9AGAR</name>
<dbReference type="OrthoDB" id="498125at2759"/>
<dbReference type="InterPro" id="IPR002347">
    <property type="entry name" value="SDR_fam"/>
</dbReference>
<dbReference type="GO" id="GO:0006633">
    <property type="term" value="P:fatty acid biosynthetic process"/>
    <property type="evidence" value="ECO:0007669"/>
    <property type="project" value="TreeGrafter"/>
</dbReference>
<dbReference type="PANTHER" id="PTHR42760:SF121">
    <property type="entry name" value="3-OXOACYL-(ACYL-CARRIER-PROTEIN) REDUCTASE"/>
    <property type="match status" value="1"/>
</dbReference>
<evidence type="ECO:0000313" key="2">
    <source>
        <dbReference type="EMBL" id="KAF5349229.1"/>
    </source>
</evidence>
<evidence type="ECO:0000313" key="3">
    <source>
        <dbReference type="Proteomes" id="UP000559027"/>
    </source>
</evidence>
<comment type="caution">
    <text evidence="2">The sequence shown here is derived from an EMBL/GenBank/DDBJ whole genome shotgun (WGS) entry which is preliminary data.</text>
</comment>